<evidence type="ECO:0000313" key="8">
    <source>
        <dbReference type="Proteomes" id="UP001156882"/>
    </source>
</evidence>
<evidence type="ECO:0000256" key="4">
    <source>
        <dbReference type="ARBA" id="ARBA00023237"/>
    </source>
</evidence>
<dbReference type="PANTHER" id="PTHR34001">
    <property type="entry name" value="BLL7405 PROTEIN"/>
    <property type="match status" value="1"/>
</dbReference>
<evidence type="ECO:0000256" key="1">
    <source>
        <dbReference type="ARBA" id="ARBA00004442"/>
    </source>
</evidence>
<sequence length="183" mass="20006">MAPFRVSIDPRGALGGLQAGYNWQTGNFVLGGEADIQIADIERTGRISGLNGNPAWFNTTSEKIDGFGTARLRAGYAFDRLLVYATGGLAYGHIKYSSYTQFEPHADVEYPGDASKWKAGWTIGGGLEYAVTDHWTVRGEYLYYDLGKSSYRAEPLAAHPPFNIKHTVDAAGSIGRLAVNYKF</sequence>
<keyword evidence="2" id="KW-0732">Signal</keyword>
<dbReference type="InterPro" id="IPR011250">
    <property type="entry name" value="OMP/PagP_B-barrel"/>
</dbReference>
<dbReference type="InterPro" id="IPR051692">
    <property type="entry name" value="OMP-like"/>
</dbReference>
<comment type="caution">
    <text evidence="7">The sequence shown here is derived from an EMBL/GenBank/DDBJ whole genome shotgun (WGS) entry which is preliminary data.</text>
</comment>
<evidence type="ECO:0000259" key="6">
    <source>
        <dbReference type="Pfam" id="PF13505"/>
    </source>
</evidence>
<evidence type="ECO:0000256" key="5">
    <source>
        <dbReference type="ARBA" id="ARBA00038306"/>
    </source>
</evidence>
<keyword evidence="3" id="KW-0472">Membrane</keyword>
<organism evidence="7 8">
    <name type="scientific">Labrys miyagiensis</name>
    <dbReference type="NCBI Taxonomy" id="346912"/>
    <lineage>
        <taxon>Bacteria</taxon>
        <taxon>Pseudomonadati</taxon>
        <taxon>Pseudomonadota</taxon>
        <taxon>Alphaproteobacteria</taxon>
        <taxon>Hyphomicrobiales</taxon>
        <taxon>Xanthobacteraceae</taxon>
        <taxon>Labrys</taxon>
    </lineage>
</organism>
<evidence type="ECO:0000256" key="3">
    <source>
        <dbReference type="ARBA" id="ARBA00023136"/>
    </source>
</evidence>
<accession>A0ABQ6CHX4</accession>
<dbReference type="Proteomes" id="UP001156882">
    <property type="component" value="Unassembled WGS sequence"/>
</dbReference>
<name>A0ABQ6CHX4_9HYPH</name>
<comment type="similarity">
    <text evidence="5">Belongs to the Omp25/RopB family.</text>
</comment>
<dbReference type="Pfam" id="PF13505">
    <property type="entry name" value="OMP_b-brl"/>
    <property type="match status" value="1"/>
</dbReference>
<keyword evidence="4" id="KW-0998">Cell outer membrane</keyword>
<comment type="subcellular location">
    <subcellularLocation>
        <location evidence="1">Cell outer membrane</location>
    </subcellularLocation>
</comment>
<evidence type="ECO:0000313" key="7">
    <source>
        <dbReference type="EMBL" id="GLS19530.1"/>
    </source>
</evidence>
<evidence type="ECO:0000256" key="2">
    <source>
        <dbReference type="ARBA" id="ARBA00022729"/>
    </source>
</evidence>
<dbReference type="SUPFAM" id="SSF56925">
    <property type="entry name" value="OMPA-like"/>
    <property type="match status" value="1"/>
</dbReference>
<gene>
    <name evidence="7" type="ORF">GCM10007874_25470</name>
</gene>
<reference evidence="8" key="1">
    <citation type="journal article" date="2019" name="Int. J. Syst. Evol. Microbiol.">
        <title>The Global Catalogue of Microorganisms (GCM) 10K type strain sequencing project: providing services to taxonomists for standard genome sequencing and annotation.</title>
        <authorList>
            <consortium name="The Broad Institute Genomics Platform"/>
            <consortium name="The Broad Institute Genome Sequencing Center for Infectious Disease"/>
            <person name="Wu L."/>
            <person name="Ma J."/>
        </authorList>
    </citation>
    <scope>NUCLEOTIDE SEQUENCE [LARGE SCALE GENOMIC DNA]</scope>
    <source>
        <strain evidence="8">NBRC 101365</strain>
    </source>
</reference>
<feature type="domain" description="Outer membrane protein beta-barrel" evidence="6">
    <location>
        <begin position="14"/>
        <end position="148"/>
    </location>
</feature>
<proteinExistence type="inferred from homology"/>
<dbReference type="EMBL" id="BSPC01000023">
    <property type="protein sequence ID" value="GLS19530.1"/>
    <property type="molecule type" value="Genomic_DNA"/>
</dbReference>
<dbReference type="PANTHER" id="PTHR34001:SF3">
    <property type="entry name" value="BLL7405 PROTEIN"/>
    <property type="match status" value="1"/>
</dbReference>
<dbReference type="InterPro" id="IPR027385">
    <property type="entry name" value="Beta-barrel_OMP"/>
</dbReference>
<dbReference type="Gene3D" id="2.40.160.20">
    <property type="match status" value="1"/>
</dbReference>
<protein>
    <recommendedName>
        <fullName evidence="6">Outer membrane protein beta-barrel domain-containing protein</fullName>
    </recommendedName>
</protein>
<keyword evidence="8" id="KW-1185">Reference proteome</keyword>